<evidence type="ECO:0008006" key="3">
    <source>
        <dbReference type="Google" id="ProtNLM"/>
    </source>
</evidence>
<reference evidence="1 2" key="1">
    <citation type="submission" date="2021-03" db="EMBL/GenBank/DDBJ databases">
        <title>Novel species identification of genus Shewanella.</title>
        <authorList>
            <person name="Liu G."/>
            <person name="Zhang Q."/>
        </authorList>
    </citation>
    <scope>NUCLEOTIDE SEQUENCE [LARGE SCALE GENOMIC DNA]</scope>
    <source>
        <strain evidence="1 2">FJAT-51800</strain>
    </source>
</reference>
<dbReference type="EMBL" id="CP071503">
    <property type="protein sequence ID" value="QSX32729.1"/>
    <property type="molecule type" value="Genomic_DNA"/>
</dbReference>
<sequence>MTESTQYQELQLVNQLLEEALSQLDTVFEKDLEESESLAKVLQGLVSKRQQMLQQWLSTTSAADLAQLQAQQQLTHELEQGVTTFKQRYADELATRKSNTQKLNLYKTLDAER</sequence>
<name>A0ABX7QMQ9_9GAMM</name>
<dbReference type="Proteomes" id="UP000662770">
    <property type="component" value="Chromosome"/>
</dbReference>
<organism evidence="1 2">
    <name type="scientific">Shewanella avicenniae</name>
    <dbReference type="NCBI Taxonomy" id="2814294"/>
    <lineage>
        <taxon>Bacteria</taxon>
        <taxon>Pseudomonadati</taxon>
        <taxon>Pseudomonadota</taxon>
        <taxon>Gammaproteobacteria</taxon>
        <taxon>Alteromonadales</taxon>
        <taxon>Shewanellaceae</taxon>
        <taxon>Shewanella</taxon>
    </lineage>
</organism>
<proteinExistence type="predicted"/>
<dbReference type="RefSeq" id="WP_207353969.1">
    <property type="nucleotide sequence ID" value="NZ_CP071503.1"/>
</dbReference>
<evidence type="ECO:0000313" key="2">
    <source>
        <dbReference type="Proteomes" id="UP000662770"/>
    </source>
</evidence>
<accession>A0ABX7QMQ9</accession>
<keyword evidence="2" id="KW-1185">Reference proteome</keyword>
<evidence type="ECO:0000313" key="1">
    <source>
        <dbReference type="EMBL" id="QSX32729.1"/>
    </source>
</evidence>
<protein>
    <recommendedName>
        <fullName evidence="3">Flagellar protein FliT</fullName>
    </recommendedName>
</protein>
<gene>
    <name evidence="1" type="ORF">JYB87_13360</name>
</gene>